<sequence>MATTRETRTRQTPVGGVLALFTAATFAAITTEMLPVGLLPLMSSSFGVSDSRTGLLVSAYAAVVVLASVPLTAVVARWPRRTVLVALLVAYAASNLVLAAADGWWVALACRLLAGLAHAGFFSVVVGAAVALVPPDRVGRAVAAVSAGNALALVGGVPLGTALGTALGWRWAFVVAAVVLLLLAAATLVLLPKAPAPAASAAVPVLQAVRERPLQRVALVVVVLMLGHFTLWTYVSPLLLDVGVPASGVGLVLLGYGGAGVVGLLLAGAVVDRHLRGATVSAVAATALLLLALGLLGVAPDLLPGLPGGAGSGDLVRTLTVAVVVAWGAAFGMLPTLLQTLALRASPASEDAAPALVNASFNVGIAGGGLVGAQVLLLAEPSVLALVGAAGAGLALALLPGRSAARR</sequence>
<dbReference type="Pfam" id="PF07690">
    <property type="entry name" value="MFS_1"/>
    <property type="match status" value="1"/>
</dbReference>
<dbReference type="CDD" id="cd17324">
    <property type="entry name" value="MFS_NepI_like"/>
    <property type="match status" value="1"/>
</dbReference>
<evidence type="ECO:0000256" key="3">
    <source>
        <dbReference type="ARBA" id="ARBA00022692"/>
    </source>
</evidence>
<organism evidence="8 9">
    <name type="scientific">Aquipuribacter hungaricus</name>
    <dbReference type="NCBI Taxonomy" id="545624"/>
    <lineage>
        <taxon>Bacteria</taxon>
        <taxon>Bacillati</taxon>
        <taxon>Actinomycetota</taxon>
        <taxon>Actinomycetes</taxon>
        <taxon>Micrococcales</taxon>
        <taxon>Intrasporangiaceae</taxon>
        <taxon>Aquipuribacter</taxon>
    </lineage>
</organism>
<keyword evidence="2" id="KW-1003">Cell membrane</keyword>
<dbReference type="SUPFAM" id="SSF103473">
    <property type="entry name" value="MFS general substrate transporter"/>
    <property type="match status" value="1"/>
</dbReference>
<evidence type="ECO:0000256" key="4">
    <source>
        <dbReference type="ARBA" id="ARBA00022989"/>
    </source>
</evidence>
<evidence type="ECO:0000256" key="6">
    <source>
        <dbReference type="SAM" id="Phobius"/>
    </source>
</evidence>
<comment type="caution">
    <text evidence="8">The sequence shown here is derived from an EMBL/GenBank/DDBJ whole genome shotgun (WGS) entry which is preliminary data.</text>
</comment>
<feature type="domain" description="Major facilitator superfamily (MFS) profile" evidence="7">
    <location>
        <begin position="16"/>
        <end position="403"/>
    </location>
</feature>
<protein>
    <submittedName>
        <fullName evidence="8">MFS transporter</fullName>
    </submittedName>
</protein>
<feature type="transmembrane region" description="Helical" evidence="6">
    <location>
        <begin position="383"/>
        <end position="401"/>
    </location>
</feature>
<keyword evidence="4 6" id="KW-1133">Transmembrane helix</keyword>
<evidence type="ECO:0000313" key="8">
    <source>
        <dbReference type="EMBL" id="MFC3690044.1"/>
    </source>
</evidence>
<gene>
    <name evidence="8" type="ORF">ACFOLH_16985</name>
</gene>
<dbReference type="PROSITE" id="PS50850">
    <property type="entry name" value="MFS"/>
    <property type="match status" value="1"/>
</dbReference>
<feature type="transmembrane region" description="Helical" evidence="6">
    <location>
        <begin position="54"/>
        <end position="76"/>
    </location>
</feature>
<dbReference type="InterPro" id="IPR020846">
    <property type="entry name" value="MFS_dom"/>
</dbReference>
<dbReference type="RefSeq" id="WP_340292824.1">
    <property type="nucleotide sequence ID" value="NZ_JBBEOI010000084.1"/>
</dbReference>
<dbReference type="InterPro" id="IPR011701">
    <property type="entry name" value="MFS"/>
</dbReference>
<comment type="subcellular location">
    <subcellularLocation>
        <location evidence="1">Cell membrane</location>
        <topology evidence="1">Multi-pass membrane protein</topology>
    </subcellularLocation>
</comment>
<feature type="transmembrane region" description="Helical" evidence="6">
    <location>
        <begin position="141"/>
        <end position="163"/>
    </location>
</feature>
<feature type="transmembrane region" description="Helical" evidence="6">
    <location>
        <begin position="217"/>
        <end position="235"/>
    </location>
</feature>
<evidence type="ECO:0000256" key="2">
    <source>
        <dbReference type="ARBA" id="ARBA00022475"/>
    </source>
</evidence>
<dbReference type="EMBL" id="JBHRWW010000015">
    <property type="protein sequence ID" value="MFC3690044.1"/>
    <property type="molecule type" value="Genomic_DNA"/>
</dbReference>
<feature type="transmembrane region" description="Helical" evidence="6">
    <location>
        <begin position="112"/>
        <end position="134"/>
    </location>
</feature>
<name>A0ABV7WJL5_9MICO</name>
<proteinExistence type="predicted"/>
<keyword evidence="9" id="KW-1185">Reference proteome</keyword>
<feature type="transmembrane region" description="Helical" evidence="6">
    <location>
        <begin position="169"/>
        <end position="191"/>
    </location>
</feature>
<keyword evidence="5 6" id="KW-0472">Membrane</keyword>
<evidence type="ECO:0000313" key="9">
    <source>
        <dbReference type="Proteomes" id="UP001595685"/>
    </source>
</evidence>
<dbReference type="InterPro" id="IPR050189">
    <property type="entry name" value="MFS_Efflux_Transporters"/>
</dbReference>
<evidence type="ECO:0000259" key="7">
    <source>
        <dbReference type="PROSITE" id="PS50850"/>
    </source>
</evidence>
<dbReference type="PANTHER" id="PTHR43124">
    <property type="entry name" value="PURINE EFFLUX PUMP PBUE"/>
    <property type="match status" value="1"/>
</dbReference>
<dbReference type="Gene3D" id="1.20.1250.20">
    <property type="entry name" value="MFS general substrate transporter like domains"/>
    <property type="match status" value="1"/>
</dbReference>
<feature type="transmembrane region" description="Helical" evidence="6">
    <location>
        <begin position="83"/>
        <end position="106"/>
    </location>
</feature>
<feature type="transmembrane region" description="Helical" evidence="6">
    <location>
        <begin position="247"/>
        <end position="271"/>
    </location>
</feature>
<dbReference type="InterPro" id="IPR036259">
    <property type="entry name" value="MFS_trans_sf"/>
</dbReference>
<evidence type="ECO:0000256" key="5">
    <source>
        <dbReference type="ARBA" id="ARBA00023136"/>
    </source>
</evidence>
<dbReference type="PANTHER" id="PTHR43124:SF3">
    <property type="entry name" value="CHLORAMPHENICOL EFFLUX PUMP RV0191"/>
    <property type="match status" value="1"/>
</dbReference>
<dbReference type="Proteomes" id="UP001595685">
    <property type="component" value="Unassembled WGS sequence"/>
</dbReference>
<feature type="transmembrane region" description="Helical" evidence="6">
    <location>
        <begin position="12"/>
        <end position="34"/>
    </location>
</feature>
<evidence type="ECO:0000256" key="1">
    <source>
        <dbReference type="ARBA" id="ARBA00004651"/>
    </source>
</evidence>
<accession>A0ABV7WJL5</accession>
<keyword evidence="3 6" id="KW-0812">Transmembrane</keyword>
<reference evidence="9" key="1">
    <citation type="journal article" date="2019" name="Int. J. Syst. Evol. Microbiol.">
        <title>The Global Catalogue of Microorganisms (GCM) 10K type strain sequencing project: providing services to taxonomists for standard genome sequencing and annotation.</title>
        <authorList>
            <consortium name="The Broad Institute Genomics Platform"/>
            <consortium name="The Broad Institute Genome Sequencing Center for Infectious Disease"/>
            <person name="Wu L."/>
            <person name="Ma J."/>
        </authorList>
    </citation>
    <scope>NUCLEOTIDE SEQUENCE [LARGE SCALE GENOMIC DNA]</scope>
    <source>
        <strain evidence="9">NCAIM B.02333</strain>
    </source>
</reference>
<feature type="transmembrane region" description="Helical" evidence="6">
    <location>
        <begin position="278"/>
        <end position="299"/>
    </location>
</feature>
<feature type="transmembrane region" description="Helical" evidence="6">
    <location>
        <begin position="355"/>
        <end position="377"/>
    </location>
</feature>
<feature type="transmembrane region" description="Helical" evidence="6">
    <location>
        <begin position="319"/>
        <end position="343"/>
    </location>
</feature>